<keyword evidence="2" id="KW-0269">Exonuclease</keyword>
<dbReference type="GO" id="GO:0003676">
    <property type="term" value="F:nucleic acid binding"/>
    <property type="evidence" value="ECO:0007669"/>
    <property type="project" value="InterPro"/>
</dbReference>
<dbReference type="GO" id="GO:0006139">
    <property type="term" value="P:nucleobase-containing compound metabolic process"/>
    <property type="evidence" value="ECO:0007669"/>
    <property type="project" value="InterPro"/>
</dbReference>
<dbReference type="SMART" id="SM00474">
    <property type="entry name" value="35EXOc"/>
    <property type="match status" value="1"/>
</dbReference>
<dbReference type="InterPro" id="IPR036397">
    <property type="entry name" value="RNaseH_sf"/>
</dbReference>
<dbReference type="PANTHER" id="PTHR47765:SF2">
    <property type="entry name" value="EXONUCLEASE MUT-7 HOMOLOG"/>
    <property type="match status" value="1"/>
</dbReference>
<keyword evidence="2" id="KW-0378">Hydrolase</keyword>
<evidence type="ECO:0000313" key="3">
    <source>
        <dbReference type="Proteomes" id="UP000199642"/>
    </source>
</evidence>
<feature type="domain" description="3'-5' exonuclease" evidence="1">
    <location>
        <begin position="23"/>
        <end position="193"/>
    </location>
</feature>
<dbReference type="PANTHER" id="PTHR47765">
    <property type="entry name" value="3'-5' EXONUCLEASE DOMAIN-CONTAINING PROTEIN"/>
    <property type="match status" value="1"/>
</dbReference>
<sequence>MIPLQISKEEVNQLPLGQFEGEIYLIDQAEDVDEVVEFLERQHVLGFDTETKPAFRKGVVNQVSLLQISTSEQAFLFRLNHVGFPDSIRNLLEREHIVKVGAAVHDDIKGLAKLTDSFYASSFFDLNDELKKIGFHNVGVRNLSGMVLGIRISKSEQVSNWEAEELTERQQRYAATDAWACLEIFKKLNGEGYFDSLFNFKNLK</sequence>
<dbReference type="SUPFAM" id="SSF53098">
    <property type="entry name" value="Ribonuclease H-like"/>
    <property type="match status" value="1"/>
</dbReference>
<dbReference type="Pfam" id="PF01612">
    <property type="entry name" value="DNA_pol_A_exo1"/>
    <property type="match status" value="1"/>
</dbReference>
<dbReference type="STRING" id="435880.SAMN04487988_101371"/>
<dbReference type="RefSeq" id="WP_092788536.1">
    <property type="nucleotide sequence ID" value="NZ_FOPC01000001.1"/>
</dbReference>
<gene>
    <name evidence="2" type="ORF">SAMN04487988_101371</name>
</gene>
<keyword evidence="2" id="KW-0540">Nuclease</keyword>
<protein>
    <submittedName>
        <fullName evidence="2">3'-5' exonuclease</fullName>
    </submittedName>
</protein>
<evidence type="ECO:0000313" key="2">
    <source>
        <dbReference type="EMBL" id="SFG08970.1"/>
    </source>
</evidence>
<proteinExistence type="predicted"/>
<evidence type="ECO:0000259" key="1">
    <source>
        <dbReference type="SMART" id="SM00474"/>
    </source>
</evidence>
<dbReference type="OrthoDB" id="9793333at2"/>
<dbReference type="CDD" id="cd06141">
    <property type="entry name" value="WRN_exo"/>
    <property type="match status" value="1"/>
</dbReference>
<reference evidence="3" key="1">
    <citation type="submission" date="2016-10" db="EMBL/GenBank/DDBJ databases">
        <authorList>
            <person name="Varghese N."/>
            <person name="Submissions S."/>
        </authorList>
    </citation>
    <scope>NUCLEOTIDE SEQUENCE [LARGE SCALE GENOMIC DNA]</scope>
    <source>
        <strain evidence="3">DSM 19315</strain>
    </source>
</reference>
<dbReference type="GO" id="GO:0008408">
    <property type="term" value="F:3'-5' exonuclease activity"/>
    <property type="evidence" value="ECO:0007669"/>
    <property type="project" value="InterPro"/>
</dbReference>
<dbReference type="InterPro" id="IPR052408">
    <property type="entry name" value="Exonuclease_MUT-7-like"/>
</dbReference>
<dbReference type="InterPro" id="IPR012337">
    <property type="entry name" value="RNaseH-like_sf"/>
</dbReference>
<organism evidence="2 3">
    <name type="scientific">Algoriphagus hitonicola</name>
    <dbReference type="NCBI Taxonomy" id="435880"/>
    <lineage>
        <taxon>Bacteria</taxon>
        <taxon>Pseudomonadati</taxon>
        <taxon>Bacteroidota</taxon>
        <taxon>Cytophagia</taxon>
        <taxon>Cytophagales</taxon>
        <taxon>Cyclobacteriaceae</taxon>
        <taxon>Algoriphagus</taxon>
    </lineage>
</organism>
<keyword evidence="3" id="KW-1185">Reference proteome</keyword>
<dbReference type="EMBL" id="FOPC01000001">
    <property type="protein sequence ID" value="SFG08970.1"/>
    <property type="molecule type" value="Genomic_DNA"/>
</dbReference>
<name>A0A1I2P0R7_9BACT</name>
<dbReference type="Proteomes" id="UP000199642">
    <property type="component" value="Unassembled WGS sequence"/>
</dbReference>
<dbReference type="Gene3D" id="3.30.420.10">
    <property type="entry name" value="Ribonuclease H-like superfamily/Ribonuclease H"/>
    <property type="match status" value="1"/>
</dbReference>
<dbReference type="InterPro" id="IPR002562">
    <property type="entry name" value="3'-5'_exonuclease_dom"/>
</dbReference>
<accession>A0A1I2P0R7</accession>
<dbReference type="AlphaFoldDB" id="A0A1I2P0R7"/>